<name>A0A9D4PNB1_RHISA</name>
<organism evidence="1 2">
    <name type="scientific">Rhipicephalus sanguineus</name>
    <name type="common">Brown dog tick</name>
    <name type="synonym">Ixodes sanguineus</name>
    <dbReference type="NCBI Taxonomy" id="34632"/>
    <lineage>
        <taxon>Eukaryota</taxon>
        <taxon>Metazoa</taxon>
        <taxon>Ecdysozoa</taxon>
        <taxon>Arthropoda</taxon>
        <taxon>Chelicerata</taxon>
        <taxon>Arachnida</taxon>
        <taxon>Acari</taxon>
        <taxon>Parasitiformes</taxon>
        <taxon>Ixodida</taxon>
        <taxon>Ixodoidea</taxon>
        <taxon>Ixodidae</taxon>
        <taxon>Rhipicephalinae</taxon>
        <taxon>Rhipicephalus</taxon>
        <taxon>Rhipicephalus</taxon>
    </lineage>
</organism>
<sequence>MASQMRFSLKDDMKDFLEARTDHNATMYALTKAAVRMGINTLFNITEPSKKPKMPDQYRFGLVGKNKLLVHVDDLLRYLWQSKATDFVLQAIVKLALTLSSIIFEEGPGTKVEKLEHYVLPPGNFRIGEMIVSNVPSKANLRHNVKAIIFHGDVISQAEAVLRAEKRETANLFLLVMFFDEYLKLVTGSQKTYEEALSCTLLGAKLFPMQYGASEAALFYEPTAERDLACDLCERQVPYHFKFIIRGVLPRYGGRSLLLP</sequence>
<dbReference type="Proteomes" id="UP000821837">
    <property type="component" value="Chromosome 6"/>
</dbReference>
<proteinExistence type="predicted"/>
<gene>
    <name evidence="1" type="ORF">HPB52_012369</name>
</gene>
<reference evidence="1" key="1">
    <citation type="journal article" date="2020" name="Cell">
        <title>Large-Scale Comparative Analyses of Tick Genomes Elucidate Their Genetic Diversity and Vector Capacities.</title>
        <authorList>
            <consortium name="Tick Genome and Microbiome Consortium (TIGMIC)"/>
            <person name="Jia N."/>
            <person name="Wang J."/>
            <person name="Shi W."/>
            <person name="Du L."/>
            <person name="Sun Y."/>
            <person name="Zhan W."/>
            <person name="Jiang J.F."/>
            <person name="Wang Q."/>
            <person name="Zhang B."/>
            <person name="Ji P."/>
            <person name="Bell-Sakyi L."/>
            <person name="Cui X.M."/>
            <person name="Yuan T.T."/>
            <person name="Jiang B.G."/>
            <person name="Yang W.F."/>
            <person name="Lam T.T."/>
            <person name="Chang Q.C."/>
            <person name="Ding S.J."/>
            <person name="Wang X.J."/>
            <person name="Zhu J.G."/>
            <person name="Ruan X.D."/>
            <person name="Zhao L."/>
            <person name="Wei J.T."/>
            <person name="Ye R.Z."/>
            <person name="Que T.C."/>
            <person name="Du C.H."/>
            <person name="Zhou Y.H."/>
            <person name="Cheng J.X."/>
            <person name="Dai P.F."/>
            <person name="Guo W.B."/>
            <person name="Han X.H."/>
            <person name="Huang E.J."/>
            <person name="Li L.F."/>
            <person name="Wei W."/>
            <person name="Gao Y.C."/>
            <person name="Liu J.Z."/>
            <person name="Shao H.Z."/>
            <person name="Wang X."/>
            <person name="Wang C.C."/>
            <person name="Yang T.C."/>
            <person name="Huo Q.B."/>
            <person name="Li W."/>
            <person name="Chen H.Y."/>
            <person name="Chen S.E."/>
            <person name="Zhou L.G."/>
            <person name="Ni X.B."/>
            <person name="Tian J.H."/>
            <person name="Sheng Y."/>
            <person name="Liu T."/>
            <person name="Pan Y.S."/>
            <person name="Xia L.Y."/>
            <person name="Li J."/>
            <person name="Zhao F."/>
            <person name="Cao W.C."/>
        </authorList>
    </citation>
    <scope>NUCLEOTIDE SEQUENCE</scope>
    <source>
        <strain evidence="1">Rsan-2018</strain>
    </source>
</reference>
<accession>A0A9D4PNB1</accession>
<reference evidence="1" key="2">
    <citation type="submission" date="2021-09" db="EMBL/GenBank/DDBJ databases">
        <authorList>
            <person name="Jia N."/>
            <person name="Wang J."/>
            <person name="Shi W."/>
            <person name="Du L."/>
            <person name="Sun Y."/>
            <person name="Zhan W."/>
            <person name="Jiang J."/>
            <person name="Wang Q."/>
            <person name="Zhang B."/>
            <person name="Ji P."/>
            <person name="Sakyi L.B."/>
            <person name="Cui X."/>
            <person name="Yuan T."/>
            <person name="Jiang B."/>
            <person name="Yang W."/>
            <person name="Lam T.T.-Y."/>
            <person name="Chang Q."/>
            <person name="Ding S."/>
            <person name="Wang X."/>
            <person name="Zhu J."/>
            <person name="Ruan X."/>
            <person name="Zhao L."/>
            <person name="Wei J."/>
            <person name="Que T."/>
            <person name="Du C."/>
            <person name="Cheng J."/>
            <person name="Dai P."/>
            <person name="Han X."/>
            <person name="Huang E."/>
            <person name="Gao Y."/>
            <person name="Liu J."/>
            <person name="Shao H."/>
            <person name="Ye R."/>
            <person name="Li L."/>
            <person name="Wei W."/>
            <person name="Wang X."/>
            <person name="Wang C."/>
            <person name="Huo Q."/>
            <person name="Li W."/>
            <person name="Guo W."/>
            <person name="Chen H."/>
            <person name="Chen S."/>
            <person name="Zhou L."/>
            <person name="Zhou L."/>
            <person name="Ni X."/>
            <person name="Tian J."/>
            <person name="Zhou Y."/>
            <person name="Sheng Y."/>
            <person name="Liu T."/>
            <person name="Pan Y."/>
            <person name="Xia L."/>
            <person name="Li J."/>
            <person name="Zhao F."/>
            <person name="Cao W."/>
        </authorList>
    </citation>
    <scope>NUCLEOTIDE SEQUENCE</scope>
    <source>
        <strain evidence="1">Rsan-2018</strain>
        <tissue evidence="1">Larvae</tissue>
    </source>
</reference>
<comment type="caution">
    <text evidence="1">The sequence shown here is derived from an EMBL/GenBank/DDBJ whole genome shotgun (WGS) entry which is preliminary data.</text>
</comment>
<keyword evidence="2" id="KW-1185">Reference proteome</keyword>
<dbReference type="EMBL" id="JABSTV010001252">
    <property type="protein sequence ID" value="KAH7947495.1"/>
    <property type="molecule type" value="Genomic_DNA"/>
</dbReference>
<evidence type="ECO:0000313" key="2">
    <source>
        <dbReference type="Proteomes" id="UP000821837"/>
    </source>
</evidence>
<evidence type="ECO:0000313" key="1">
    <source>
        <dbReference type="EMBL" id="KAH7947495.1"/>
    </source>
</evidence>
<dbReference type="AlphaFoldDB" id="A0A9D4PNB1"/>
<protein>
    <submittedName>
        <fullName evidence="1">Uncharacterized protein</fullName>
    </submittedName>
</protein>